<feature type="domain" description="Apple" evidence="2">
    <location>
        <begin position="69"/>
        <end position="120"/>
    </location>
</feature>
<gene>
    <name evidence="3" type="ORF">K491DRAFT_258942</name>
</gene>
<organism evidence="3 4">
    <name type="scientific">Lophiostoma macrostomum CBS 122681</name>
    <dbReference type="NCBI Taxonomy" id="1314788"/>
    <lineage>
        <taxon>Eukaryota</taxon>
        <taxon>Fungi</taxon>
        <taxon>Dikarya</taxon>
        <taxon>Ascomycota</taxon>
        <taxon>Pezizomycotina</taxon>
        <taxon>Dothideomycetes</taxon>
        <taxon>Pleosporomycetidae</taxon>
        <taxon>Pleosporales</taxon>
        <taxon>Lophiostomataceae</taxon>
        <taxon>Lophiostoma</taxon>
    </lineage>
</organism>
<dbReference type="Proteomes" id="UP000799324">
    <property type="component" value="Unassembled WGS sequence"/>
</dbReference>
<dbReference type="EMBL" id="MU004314">
    <property type="protein sequence ID" value="KAF2658503.1"/>
    <property type="molecule type" value="Genomic_DNA"/>
</dbReference>
<evidence type="ECO:0000313" key="4">
    <source>
        <dbReference type="Proteomes" id="UP000799324"/>
    </source>
</evidence>
<feature type="chain" id="PRO_5025591256" description="Apple domain-containing protein" evidence="1">
    <location>
        <begin position="30"/>
        <end position="230"/>
    </location>
</feature>
<keyword evidence="1" id="KW-0732">Signal</keyword>
<name>A0A6A6THU6_9PLEO</name>
<proteinExistence type="predicted"/>
<evidence type="ECO:0000256" key="1">
    <source>
        <dbReference type="SAM" id="SignalP"/>
    </source>
</evidence>
<dbReference type="AlphaFoldDB" id="A0A6A6THU6"/>
<dbReference type="InterPro" id="IPR003609">
    <property type="entry name" value="Pan_app"/>
</dbReference>
<accession>A0A6A6THU6</accession>
<sequence length="230" mass="23914">MASLISCTSAWRRLVYILTWLWLCFHAAARPQVLGVNVLPGVISPLTCTDGGGYTYTNGSTISSGNRQFQVLCGVDLSAQTELTAYTTPYLSLCVDACVANPYCVTTTYDKAAQRCSLKGIQGVLAVVGNIVNPLVGTLIQLSNVIALLPLNAPTPSPSLASISSSTAALAPAITPSSSPSLLIGPSSPSAPSTTAAGFLPQTLSTVTLLGSSSSILLRRLGLEVIPWWE</sequence>
<evidence type="ECO:0000259" key="2">
    <source>
        <dbReference type="Pfam" id="PF00024"/>
    </source>
</evidence>
<feature type="signal peptide" evidence="1">
    <location>
        <begin position="1"/>
        <end position="29"/>
    </location>
</feature>
<protein>
    <recommendedName>
        <fullName evidence="2">Apple domain-containing protein</fullName>
    </recommendedName>
</protein>
<keyword evidence="4" id="KW-1185">Reference proteome</keyword>
<dbReference type="Pfam" id="PF00024">
    <property type="entry name" value="PAN_1"/>
    <property type="match status" value="1"/>
</dbReference>
<evidence type="ECO:0000313" key="3">
    <source>
        <dbReference type="EMBL" id="KAF2658503.1"/>
    </source>
</evidence>
<reference evidence="3" key="1">
    <citation type="journal article" date="2020" name="Stud. Mycol.">
        <title>101 Dothideomycetes genomes: a test case for predicting lifestyles and emergence of pathogens.</title>
        <authorList>
            <person name="Haridas S."/>
            <person name="Albert R."/>
            <person name="Binder M."/>
            <person name="Bloem J."/>
            <person name="Labutti K."/>
            <person name="Salamov A."/>
            <person name="Andreopoulos B."/>
            <person name="Baker S."/>
            <person name="Barry K."/>
            <person name="Bills G."/>
            <person name="Bluhm B."/>
            <person name="Cannon C."/>
            <person name="Castanera R."/>
            <person name="Culley D."/>
            <person name="Daum C."/>
            <person name="Ezra D."/>
            <person name="Gonzalez J."/>
            <person name="Henrissat B."/>
            <person name="Kuo A."/>
            <person name="Liang C."/>
            <person name="Lipzen A."/>
            <person name="Lutzoni F."/>
            <person name="Magnuson J."/>
            <person name="Mondo S."/>
            <person name="Nolan M."/>
            <person name="Ohm R."/>
            <person name="Pangilinan J."/>
            <person name="Park H.-J."/>
            <person name="Ramirez L."/>
            <person name="Alfaro M."/>
            <person name="Sun H."/>
            <person name="Tritt A."/>
            <person name="Yoshinaga Y."/>
            <person name="Zwiers L.-H."/>
            <person name="Turgeon B."/>
            <person name="Goodwin S."/>
            <person name="Spatafora J."/>
            <person name="Crous P."/>
            <person name="Grigoriev I."/>
        </authorList>
    </citation>
    <scope>NUCLEOTIDE SEQUENCE</scope>
    <source>
        <strain evidence="3">CBS 122681</strain>
    </source>
</reference>